<dbReference type="Pfam" id="PF11744">
    <property type="entry name" value="ALMT"/>
    <property type="match status" value="1"/>
</dbReference>
<protein>
    <recommendedName>
        <fullName evidence="12">Aluminum-activated malate transporter 8-like</fullName>
    </recommendedName>
</protein>
<accession>A0A9Q1GUU9</accession>
<feature type="transmembrane region" description="Helical" evidence="9">
    <location>
        <begin position="73"/>
        <end position="93"/>
    </location>
</feature>
<comment type="caution">
    <text evidence="10">The sequence shown here is derived from an EMBL/GenBank/DDBJ whole genome shotgun (WGS) entry which is preliminary data.</text>
</comment>
<evidence type="ECO:0000256" key="2">
    <source>
        <dbReference type="ARBA" id="ARBA00007079"/>
    </source>
</evidence>
<evidence type="ECO:0000256" key="4">
    <source>
        <dbReference type="ARBA" id="ARBA00022692"/>
    </source>
</evidence>
<keyword evidence="5 9" id="KW-1133">Transmembrane helix</keyword>
<evidence type="ECO:0000256" key="9">
    <source>
        <dbReference type="SAM" id="Phobius"/>
    </source>
</evidence>
<keyword evidence="4 9" id="KW-0812">Transmembrane</keyword>
<dbReference type="GO" id="GO:0034220">
    <property type="term" value="P:monoatomic ion transmembrane transport"/>
    <property type="evidence" value="ECO:0007669"/>
    <property type="project" value="UniProtKB-KW"/>
</dbReference>
<dbReference type="GO" id="GO:0016020">
    <property type="term" value="C:membrane"/>
    <property type="evidence" value="ECO:0007669"/>
    <property type="project" value="UniProtKB-SubCell"/>
</dbReference>
<dbReference type="AlphaFoldDB" id="A0A9Q1GUU9"/>
<feature type="transmembrane region" description="Helical" evidence="9">
    <location>
        <begin position="48"/>
        <end position="67"/>
    </location>
</feature>
<reference evidence="10" key="1">
    <citation type="submission" date="2022-04" db="EMBL/GenBank/DDBJ databases">
        <title>Carnegiea gigantea Genome sequencing and assembly v2.</title>
        <authorList>
            <person name="Copetti D."/>
            <person name="Sanderson M.J."/>
            <person name="Burquez A."/>
            <person name="Wojciechowski M.F."/>
        </authorList>
    </citation>
    <scope>NUCLEOTIDE SEQUENCE</scope>
    <source>
        <strain evidence="10">SGP5-SGP5p</strain>
        <tissue evidence="10">Aerial part</tissue>
    </source>
</reference>
<keyword evidence="11" id="KW-1185">Reference proteome</keyword>
<evidence type="ECO:0000256" key="7">
    <source>
        <dbReference type="ARBA" id="ARBA00023136"/>
    </source>
</evidence>
<evidence type="ECO:0000313" key="10">
    <source>
        <dbReference type="EMBL" id="KAJ8426538.1"/>
    </source>
</evidence>
<feature type="transmembrane region" description="Helical" evidence="9">
    <location>
        <begin position="189"/>
        <end position="211"/>
    </location>
</feature>
<feature type="transmembrane region" description="Helical" evidence="9">
    <location>
        <begin position="131"/>
        <end position="150"/>
    </location>
</feature>
<dbReference type="InterPro" id="IPR020966">
    <property type="entry name" value="ALMT"/>
</dbReference>
<name>A0A9Q1GUU9_9CARY</name>
<dbReference type="OrthoDB" id="68611at2759"/>
<proteinExistence type="inferred from homology"/>
<dbReference type="Proteomes" id="UP001153076">
    <property type="component" value="Unassembled WGS sequence"/>
</dbReference>
<keyword evidence="7 9" id="KW-0472">Membrane</keyword>
<evidence type="ECO:0000256" key="3">
    <source>
        <dbReference type="ARBA" id="ARBA00022448"/>
    </source>
</evidence>
<evidence type="ECO:0000313" key="11">
    <source>
        <dbReference type="Proteomes" id="UP001153076"/>
    </source>
</evidence>
<dbReference type="PANTHER" id="PTHR31086">
    <property type="entry name" value="ALUMINUM-ACTIVATED MALATE TRANSPORTER 10"/>
    <property type="match status" value="1"/>
</dbReference>
<keyword evidence="8" id="KW-0407">Ion channel</keyword>
<evidence type="ECO:0000256" key="5">
    <source>
        <dbReference type="ARBA" id="ARBA00022989"/>
    </source>
</evidence>
<comment type="similarity">
    <text evidence="2">Belongs to the aromatic acid exporter (TC 2.A.85) family.</text>
</comment>
<evidence type="ECO:0008006" key="12">
    <source>
        <dbReference type="Google" id="ProtNLM"/>
    </source>
</evidence>
<comment type="subcellular location">
    <subcellularLocation>
        <location evidence="1">Membrane</location>
        <topology evidence="1">Multi-pass membrane protein</topology>
    </subcellularLocation>
</comment>
<gene>
    <name evidence="10" type="ORF">Cgig2_003659</name>
</gene>
<sequence length="423" mass="46696">MFPSNEKKNMFLARGWKSLGSFVMKVKEKCVGTAKNVKKMAKDDPRRIIHSLKVALALTLVSLFYYIRPLYAGFGVSGMWAVLTVVVVFEFSVGATISKGLNRGFATLTAGALGVGAQHLAILCGKKGEPVVLGFLVFLLAAMSTFTRFFPGIKKRYDYGVLIFVLTFSLVAVSGYRVDMILDLASQRFSTILIGGATCMIVSIFICPVWAGEDLHNLTAKNIKKLASFLEGFGGECFKLVDNDLSTKDSKRNGKSFLQSHKSILASKNTEESLANFARWEPCHGRFRLHHPWKLYLKIGALTRQCAYQIETLSGYINCDVKATLEFPRRIKESCIRMSLELSKTLRTLASSIETMTHPKKGGIHIESLKDAARELKSILSTMSLCSSNDLLELVPDATAASILVNITDSVEKMSELFKSLPS</sequence>
<organism evidence="10 11">
    <name type="scientific">Carnegiea gigantea</name>
    <dbReference type="NCBI Taxonomy" id="171969"/>
    <lineage>
        <taxon>Eukaryota</taxon>
        <taxon>Viridiplantae</taxon>
        <taxon>Streptophyta</taxon>
        <taxon>Embryophyta</taxon>
        <taxon>Tracheophyta</taxon>
        <taxon>Spermatophyta</taxon>
        <taxon>Magnoliopsida</taxon>
        <taxon>eudicotyledons</taxon>
        <taxon>Gunneridae</taxon>
        <taxon>Pentapetalae</taxon>
        <taxon>Caryophyllales</taxon>
        <taxon>Cactineae</taxon>
        <taxon>Cactaceae</taxon>
        <taxon>Cactoideae</taxon>
        <taxon>Echinocereeae</taxon>
        <taxon>Carnegiea</taxon>
    </lineage>
</organism>
<feature type="transmembrane region" description="Helical" evidence="9">
    <location>
        <begin position="105"/>
        <end position="125"/>
    </location>
</feature>
<evidence type="ECO:0000256" key="8">
    <source>
        <dbReference type="ARBA" id="ARBA00023303"/>
    </source>
</evidence>
<evidence type="ECO:0000256" key="6">
    <source>
        <dbReference type="ARBA" id="ARBA00023065"/>
    </source>
</evidence>
<dbReference type="EMBL" id="JAKOGI010001275">
    <property type="protein sequence ID" value="KAJ8426538.1"/>
    <property type="molecule type" value="Genomic_DNA"/>
</dbReference>
<keyword evidence="3" id="KW-0813">Transport</keyword>
<dbReference type="GO" id="GO:0015743">
    <property type="term" value="P:malate transport"/>
    <property type="evidence" value="ECO:0007669"/>
    <property type="project" value="InterPro"/>
</dbReference>
<feature type="transmembrane region" description="Helical" evidence="9">
    <location>
        <begin position="157"/>
        <end position="177"/>
    </location>
</feature>
<keyword evidence="6" id="KW-0406">Ion transport</keyword>
<evidence type="ECO:0000256" key="1">
    <source>
        <dbReference type="ARBA" id="ARBA00004141"/>
    </source>
</evidence>